<dbReference type="HOGENOM" id="CLU_065324_0_0_9"/>
<dbReference type="InterPro" id="IPR029000">
    <property type="entry name" value="Cyclophilin-like_dom_sf"/>
</dbReference>
<proteinExistence type="predicted"/>
<evidence type="ECO:0000313" key="4">
    <source>
        <dbReference type="Proteomes" id="UP000003157"/>
    </source>
</evidence>
<gene>
    <name evidence="3" type="ORF">HMPREF9488_03020</name>
</gene>
<dbReference type="InterPro" id="IPR008589">
    <property type="entry name" value="MupG"/>
</dbReference>
<dbReference type="InterPro" id="IPR013785">
    <property type="entry name" value="Aldolase_TIM"/>
</dbReference>
<dbReference type="Gene3D" id="3.20.20.70">
    <property type="entry name" value="Aldolase class I"/>
    <property type="match status" value="1"/>
</dbReference>
<evidence type="ECO:0000259" key="1">
    <source>
        <dbReference type="Pfam" id="PF05913"/>
    </source>
</evidence>
<dbReference type="EMBL" id="ADKX01000043">
    <property type="protein sequence ID" value="EFW03830.1"/>
    <property type="molecule type" value="Genomic_DNA"/>
</dbReference>
<reference evidence="3 4" key="1">
    <citation type="submission" date="2010-12" db="EMBL/GenBank/DDBJ databases">
        <title>The Genome Sequence of Coprobacillus sp. strain 29_1.</title>
        <authorList>
            <consortium name="The Broad Institute Genome Sequencing Platform"/>
            <person name="Earl A."/>
            <person name="Ward D."/>
            <person name="Feldgarden M."/>
            <person name="Gevers D."/>
            <person name="Daigneault M."/>
            <person name="Sibley C.D."/>
            <person name="White A."/>
            <person name="Strauss J."/>
            <person name="Allen-Vercoe E."/>
            <person name="Young S.K."/>
            <person name="Zeng Q."/>
            <person name="Gargeya S."/>
            <person name="Fitzgerald M."/>
            <person name="Haas B."/>
            <person name="Abouelleil A."/>
            <person name="Alvarado L."/>
            <person name="Arachchi H.M."/>
            <person name="Berlin A."/>
            <person name="Brown A."/>
            <person name="Chapman S.B."/>
            <person name="Chen Z."/>
            <person name="Dunbar C."/>
            <person name="Freedman E."/>
            <person name="Gearin G."/>
            <person name="Gellesch M."/>
            <person name="Goldberg J."/>
            <person name="Griggs A."/>
            <person name="Gujja S."/>
            <person name="Heilman E."/>
            <person name="Heiman D."/>
            <person name="Howarth C."/>
            <person name="Larson L."/>
            <person name="Lui A."/>
            <person name="MacDonald P.J.P."/>
            <person name="Mehta T."/>
            <person name="Montmayeur A."/>
            <person name="Murphy C."/>
            <person name="Neiman D."/>
            <person name="Pearson M."/>
            <person name="Priest M."/>
            <person name="Roberts A."/>
            <person name="Saif S."/>
            <person name="Shea T."/>
            <person name="Shenoy N."/>
            <person name="Sisk P."/>
            <person name="Stolte C."/>
            <person name="Sykes S."/>
            <person name="White J."/>
            <person name="Yandava C."/>
            <person name="Nusbaum C."/>
            <person name="Birren B."/>
        </authorList>
    </citation>
    <scope>NUCLEOTIDE SEQUENCE [LARGE SCALE GENOMIC DNA]</scope>
    <source>
        <strain evidence="3 4">29_1</strain>
    </source>
</reference>
<evidence type="ECO:0000313" key="3">
    <source>
        <dbReference type="EMBL" id="EFW03830.1"/>
    </source>
</evidence>
<evidence type="ECO:0008006" key="5">
    <source>
        <dbReference type="Google" id="ProtNLM"/>
    </source>
</evidence>
<feature type="domain" description="6-phospho-N-acetylmuramidase N-terminal" evidence="2">
    <location>
        <begin position="4"/>
        <end position="245"/>
    </location>
</feature>
<dbReference type="InterPro" id="IPR043894">
    <property type="entry name" value="MupG_C"/>
</dbReference>
<dbReference type="Proteomes" id="UP000003157">
    <property type="component" value="Unassembled WGS sequence"/>
</dbReference>
<comment type="caution">
    <text evidence="3">The sequence shown here is derived from an EMBL/GenBank/DDBJ whole genome shotgun (WGS) entry which is preliminary data.</text>
</comment>
<dbReference type="InterPro" id="IPR043797">
    <property type="entry name" value="MupG_N"/>
</dbReference>
<organism evidence="3 4">
    <name type="scientific">Coprobacillus cateniformis</name>
    <dbReference type="NCBI Taxonomy" id="100884"/>
    <lineage>
        <taxon>Bacteria</taxon>
        <taxon>Bacillati</taxon>
        <taxon>Bacillota</taxon>
        <taxon>Erysipelotrichia</taxon>
        <taxon>Erysipelotrichales</taxon>
        <taxon>Coprobacillaceae</taxon>
        <taxon>Coprobacillus</taxon>
    </lineage>
</organism>
<dbReference type="AlphaFoldDB" id="E7GE27"/>
<dbReference type="PANTHER" id="PTHR38435">
    <property type="match status" value="1"/>
</dbReference>
<dbReference type="InterPro" id="IPR017853">
    <property type="entry name" value="GH"/>
</dbReference>
<dbReference type="eggNOG" id="COG3589">
    <property type="taxonomic scope" value="Bacteria"/>
</dbReference>
<dbReference type="Gene3D" id="2.40.100.10">
    <property type="entry name" value="Cyclophilin-like"/>
    <property type="match status" value="1"/>
</dbReference>
<dbReference type="PANTHER" id="PTHR38435:SF2">
    <property type="entry name" value="DUF871 DOMAIN-CONTAINING PROTEIN"/>
    <property type="match status" value="1"/>
</dbReference>
<dbReference type="Pfam" id="PF05913">
    <property type="entry name" value="MupG_C"/>
    <property type="match status" value="1"/>
</dbReference>
<dbReference type="SUPFAM" id="SSF50891">
    <property type="entry name" value="Cyclophilin-like"/>
    <property type="match status" value="1"/>
</dbReference>
<dbReference type="RefSeq" id="WP_008790107.1">
    <property type="nucleotide sequence ID" value="NZ_AKCB01000001.1"/>
</dbReference>
<dbReference type="SUPFAM" id="SSF51445">
    <property type="entry name" value="(Trans)glycosidases"/>
    <property type="match status" value="1"/>
</dbReference>
<dbReference type="OrthoDB" id="5809921at2"/>
<accession>E7GE27</accession>
<evidence type="ECO:0000259" key="2">
    <source>
        <dbReference type="Pfam" id="PF19200"/>
    </source>
</evidence>
<sequence length="389" mass="45020">MKEIGISVYPDFDDLETIKKTLDTAKELGYKDIFTSIELGDLGFENTTIGINDKFQFLFEYCHQLDLEIHVDINDRMLKHIGGAPDNLKPVFDLKIKVLRLDSGFTHQEIALMTKNPYGIIIEENASMLQFPKERIETIVSEGNIQQYYACHNFFPLNETGLRYEDALASAKLFKSYGIKVGIFIGSLYSSRDLNDVGDYIVTIEDHRYKPSYIQAMELFVHPEFDFIIFGDSHPRLDELQKVSQVAQYDCLDFLSTQYDMSRLDKNDIKGLYCVEIPVWFDIDLDEDIKKRLTHMVFLPRSDQPELMVRGTQSRDICACTRYNPLKREAYSLVMINEFANRYNGELQIPLTDLPAVRYANVIGQVKPYARRLVELIQYGQALFVLKED</sequence>
<keyword evidence="4" id="KW-1185">Reference proteome</keyword>
<dbReference type="GeneID" id="78230339"/>
<dbReference type="STRING" id="100884.GCA_000269565_02526"/>
<dbReference type="Pfam" id="PF19200">
    <property type="entry name" value="MupG_N"/>
    <property type="match status" value="1"/>
</dbReference>
<name>E7GE27_9FIRM</name>
<feature type="domain" description="6-phospho-N-acetylmuramidase C-terminal" evidence="1">
    <location>
        <begin position="281"/>
        <end position="382"/>
    </location>
</feature>
<protein>
    <recommendedName>
        <fullName evidence="5">Outer surface protein</fullName>
    </recommendedName>
</protein>